<name>A0AAP0KF12_9MAGN</name>
<evidence type="ECO:0000313" key="2">
    <source>
        <dbReference type="Proteomes" id="UP001420932"/>
    </source>
</evidence>
<dbReference type="AlphaFoldDB" id="A0AAP0KF12"/>
<sequence>MLWCRGLVCSSSSSGLLGSNSVLHSSNVGAVAAEAIGAAAGAGAAARGALVVGDQRRRSSSVGADYWSC</sequence>
<reference evidence="1 2" key="1">
    <citation type="submission" date="2024-01" db="EMBL/GenBank/DDBJ databases">
        <title>Genome assemblies of Stephania.</title>
        <authorList>
            <person name="Yang L."/>
        </authorList>
    </citation>
    <scope>NUCLEOTIDE SEQUENCE [LARGE SCALE GENOMIC DNA]</scope>
    <source>
        <strain evidence="1">YNDBR</strain>
        <tissue evidence="1">Leaf</tissue>
    </source>
</reference>
<gene>
    <name evidence="1" type="ORF">Syun_008371</name>
</gene>
<protein>
    <submittedName>
        <fullName evidence="1">Uncharacterized protein</fullName>
    </submittedName>
</protein>
<evidence type="ECO:0000313" key="1">
    <source>
        <dbReference type="EMBL" id="KAK9150062.1"/>
    </source>
</evidence>
<keyword evidence="2" id="KW-1185">Reference proteome</keyword>
<dbReference type="EMBL" id="JBBNAF010000004">
    <property type="protein sequence ID" value="KAK9150062.1"/>
    <property type="molecule type" value="Genomic_DNA"/>
</dbReference>
<accession>A0AAP0KF12</accession>
<comment type="caution">
    <text evidence="1">The sequence shown here is derived from an EMBL/GenBank/DDBJ whole genome shotgun (WGS) entry which is preliminary data.</text>
</comment>
<proteinExistence type="predicted"/>
<dbReference type="Proteomes" id="UP001420932">
    <property type="component" value="Unassembled WGS sequence"/>
</dbReference>
<organism evidence="1 2">
    <name type="scientific">Stephania yunnanensis</name>
    <dbReference type="NCBI Taxonomy" id="152371"/>
    <lineage>
        <taxon>Eukaryota</taxon>
        <taxon>Viridiplantae</taxon>
        <taxon>Streptophyta</taxon>
        <taxon>Embryophyta</taxon>
        <taxon>Tracheophyta</taxon>
        <taxon>Spermatophyta</taxon>
        <taxon>Magnoliopsida</taxon>
        <taxon>Ranunculales</taxon>
        <taxon>Menispermaceae</taxon>
        <taxon>Menispermoideae</taxon>
        <taxon>Cissampelideae</taxon>
        <taxon>Stephania</taxon>
    </lineage>
</organism>